<gene>
    <name evidence="2" type="ORF">BGAL_0295g00050</name>
</gene>
<dbReference type="EMBL" id="PQXL01000295">
    <property type="protein sequence ID" value="THV47682.1"/>
    <property type="molecule type" value="Genomic_DNA"/>
</dbReference>
<reference evidence="2 3" key="1">
    <citation type="submission" date="2017-12" db="EMBL/GenBank/DDBJ databases">
        <title>Comparative genomics of Botrytis spp.</title>
        <authorList>
            <person name="Valero-Jimenez C.A."/>
            <person name="Tapia P."/>
            <person name="Veloso J."/>
            <person name="Silva-Moreno E."/>
            <person name="Staats M."/>
            <person name="Valdes J.H."/>
            <person name="Van Kan J.A.L."/>
        </authorList>
    </citation>
    <scope>NUCLEOTIDE SEQUENCE [LARGE SCALE GENOMIC DNA]</scope>
    <source>
        <strain evidence="2 3">MUCL435</strain>
    </source>
</reference>
<evidence type="ECO:0000313" key="3">
    <source>
        <dbReference type="Proteomes" id="UP000308671"/>
    </source>
</evidence>
<name>A0A4S8QUU6_9HELO</name>
<feature type="compositionally biased region" description="Low complexity" evidence="1">
    <location>
        <begin position="104"/>
        <end position="117"/>
    </location>
</feature>
<dbReference type="AlphaFoldDB" id="A0A4S8QUU6"/>
<feature type="compositionally biased region" description="Basic and acidic residues" evidence="1">
    <location>
        <begin position="119"/>
        <end position="132"/>
    </location>
</feature>
<keyword evidence="3" id="KW-1185">Reference proteome</keyword>
<evidence type="ECO:0000256" key="1">
    <source>
        <dbReference type="SAM" id="MobiDB-lite"/>
    </source>
</evidence>
<organism evidence="2 3">
    <name type="scientific">Botrytis galanthina</name>
    <dbReference type="NCBI Taxonomy" id="278940"/>
    <lineage>
        <taxon>Eukaryota</taxon>
        <taxon>Fungi</taxon>
        <taxon>Dikarya</taxon>
        <taxon>Ascomycota</taxon>
        <taxon>Pezizomycotina</taxon>
        <taxon>Leotiomycetes</taxon>
        <taxon>Helotiales</taxon>
        <taxon>Sclerotiniaceae</taxon>
        <taxon>Botrytis</taxon>
    </lineage>
</organism>
<protein>
    <submittedName>
        <fullName evidence="2">Uncharacterized protein</fullName>
    </submittedName>
</protein>
<accession>A0A4S8QUU6</accession>
<comment type="caution">
    <text evidence="2">The sequence shown here is derived from an EMBL/GenBank/DDBJ whole genome shotgun (WGS) entry which is preliminary data.</text>
</comment>
<feature type="region of interest" description="Disordered" evidence="1">
    <location>
        <begin position="103"/>
        <end position="206"/>
    </location>
</feature>
<evidence type="ECO:0000313" key="2">
    <source>
        <dbReference type="EMBL" id="THV47682.1"/>
    </source>
</evidence>
<dbReference type="Proteomes" id="UP000308671">
    <property type="component" value="Unassembled WGS sequence"/>
</dbReference>
<sequence>MDEDEYQREAWYTSLPGDPFIFYSENDRRPFAFREGERGSFDEGDSRTTLYGTAQTATIRNLLPYTKSAMQRTIDFVNYIEDNHFVQCNTKYWDKKIPKLFAASSSSSGESSTSNSSRETPKQKPKKDEKEAGTSITAASRTEERTQPSISPDEHRRIMEKKAADHEKKREAYEREKQKRGDEERKRENPIKEQFNADRRRHMADAREDAKKLLRDVSPGGVVLRKKKH</sequence>
<proteinExistence type="predicted"/>
<feature type="compositionally biased region" description="Basic and acidic residues" evidence="1">
    <location>
        <begin position="141"/>
        <end position="206"/>
    </location>
</feature>